<evidence type="ECO:0000256" key="9">
    <source>
        <dbReference type="SAM" id="Phobius"/>
    </source>
</evidence>
<feature type="transmembrane region" description="Helical" evidence="9">
    <location>
        <begin position="278"/>
        <end position="296"/>
    </location>
</feature>
<dbReference type="Proteomes" id="UP000198508">
    <property type="component" value="Unassembled WGS sequence"/>
</dbReference>
<reference evidence="13" key="1">
    <citation type="submission" date="2016-10" db="EMBL/GenBank/DDBJ databases">
        <authorList>
            <person name="Varghese N."/>
            <person name="Submissions S."/>
        </authorList>
    </citation>
    <scope>NUCLEOTIDE SEQUENCE [LARGE SCALE GENOMIC DNA]</scope>
    <source>
        <strain evidence="13">NLAE-zl-G277</strain>
    </source>
</reference>
<sequence length="578" mass="63538">MKTVLRFLKPYKRLCVLTLLTMLVDAAGALLIPTLTADMINIGVSGGDLHFIVQRGLAMVAVTVLAGAATLFGSWLCADLSAKVGKDMRNAVYDKSLAFSAHDFEQFGTGSMIARTLNDVNIIQQSIVWCIQMVIPVPALCTMGIVMAFAIDATMGYLLIAVTALIIVLAVLVTRKASVIFESLQRFLDRMNVVLRENITGVRVIRAFNKERREEARIRRTFEQYAESSIQANRLFVGLDSTAFFMINLCIVAILWIGGNRIGAGYMEIGDITALIEYAILILYYIIMAQMVIILLPRARVCLRRMEEVLSRKPEIRDGEVPLLPDLGREDAVVAFDHVSFRFADADEDTLGGLTFTCLRGQTTAIIGGTGSGKSTIAKLILRFHDVTSGELRFDGRDVRAMTQNELRRRIAYIPQKAWLFSGTIADNLRDGREEARESEMLHALKVAQAGFVEELPEGLNAHVAQGGTNFSGGQKQRLSIARALMKQADLYIFDDSFSALDFKTDAALRKALAAETGDAAVLIIAQRISTILNADKIIVLDNGRVVGMGSHAGLMENCPVYRDIARSQMKGDERDAG</sequence>
<dbReference type="PROSITE" id="PS00211">
    <property type="entry name" value="ABC_TRANSPORTER_1"/>
    <property type="match status" value="1"/>
</dbReference>
<keyword evidence="4 9" id="KW-0812">Transmembrane</keyword>
<dbReference type="InterPro" id="IPR003439">
    <property type="entry name" value="ABC_transporter-like_ATP-bd"/>
</dbReference>
<feature type="transmembrane region" description="Helical" evidence="9">
    <location>
        <begin position="235"/>
        <end position="258"/>
    </location>
</feature>
<accession>A0A1I0K4S3</accession>
<dbReference type="InterPro" id="IPR027417">
    <property type="entry name" value="P-loop_NTPase"/>
</dbReference>
<dbReference type="PROSITE" id="PS50929">
    <property type="entry name" value="ABC_TM1F"/>
    <property type="match status" value="1"/>
</dbReference>
<feature type="domain" description="ABC transmembrane type-1" evidence="11">
    <location>
        <begin position="16"/>
        <end position="298"/>
    </location>
</feature>
<dbReference type="InterPro" id="IPR011527">
    <property type="entry name" value="ABC1_TM_dom"/>
</dbReference>
<evidence type="ECO:0000256" key="2">
    <source>
        <dbReference type="ARBA" id="ARBA00022448"/>
    </source>
</evidence>
<dbReference type="InterPro" id="IPR039421">
    <property type="entry name" value="Type_1_exporter"/>
</dbReference>
<proteinExistence type="predicted"/>
<protein>
    <submittedName>
        <fullName evidence="12">ATP-binding cassette, subfamily B</fullName>
    </submittedName>
</protein>
<keyword evidence="2" id="KW-0813">Transport</keyword>
<dbReference type="EMBL" id="FOIM01000048">
    <property type="protein sequence ID" value="SEU18823.1"/>
    <property type="molecule type" value="Genomic_DNA"/>
</dbReference>
<evidence type="ECO:0000256" key="7">
    <source>
        <dbReference type="ARBA" id="ARBA00022989"/>
    </source>
</evidence>
<gene>
    <name evidence="12" type="ORF">SAMN05216313_14813</name>
</gene>
<keyword evidence="13" id="KW-1185">Reference proteome</keyword>
<evidence type="ECO:0000256" key="3">
    <source>
        <dbReference type="ARBA" id="ARBA00022475"/>
    </source>
</evidence>
<dbReference type="PANTHER" id="PTHR43394">
    <property type="entry name" value="ATP-DEPENDENT PERMEASE MDL1, MITOCHONDRIAL"/>
    <property type="match status" value="1"/>
</dbReference>
<keyword evidence="6 12" id="KW-0067">ATP-binding</keyword>
<feature type="transmembrane region" description="Helical" evidence="9">
    <location>
        <begin position="157"/>
        <end position="174"/>
    </location>
</feature>
<evidence type="ECO:0000313" key="13">
    <source>
        <dbReference type="Proteomes" id="UP000198508"/>
    </source>
</evidence>
<evidence type="ECO:0000256" key="5">
    <source>
        <dbReference type="ARBA" id="ARBA00022741"/>
    </source>
</evidence>
<evidence type="ECO:0000256" key="4">
    <source>
        <dbReference type="ARBA" id="ARBA00022692"/>
    </source>
</evidence>
<dbReference type="GO" id="GO:0015421">
    <property type="term" value="F:ABC-type oligopeptide transporter activity"/>
    <property type="evidence" value="ECO:0007669"/>
    <property type="project" value="TreeGrafter"/>
</dbReference>
<organism evidence="12 13">
    <name type="scientific">Enterocloster lavalensis</name>
    <dbReference type="NCBI Taxonomy" id="460384"/>
    <lineage>
        <taxon>Bacteria</taxon>
        <taxon>Bacillati</taxon>
        <taxon>Bacillota</taxon>
        <taxon>Clostridia</taxon>
        <taxon>Lachnospirales</taxon>
        <taxon>Lachnospiraceae</taxon>
        <taxon>Enterocloster</taxon>
    </lineage>
</organism>
<dbReference type="PANTHER" id="PTHR43394:SF1">
    <property type="entry name" value="ATP-BINDING CASSETTE SUB-FAMILY B MEMBER 10, MITOCHONDRIAL"/>
    <property type="match status" value="1"/>
</dbReference>
<evidence type="ECO:0000256" key="1">
    <source>
        <dbReference type="ARBA" id="ARBA00004651"/>
    </source>
</evidence>
<dbReference type="PROSITE" id="PS50893">
    <property type="entry name" value="ABC_TRANSPORTER_2"/>
    <property type="match status" value="1"/>
</dbReference>
<keyword evidence="3" id="KW-1003">Cell membrane</keyword>
<name>A0A1I0K4S3_9FIRM</name>
<evidence type="ECO:0000259" key="10">
    <source>
        <dbReference type="PROSITE" id="PS50893"/>
    </source>
</evidence>
<evidence type="ECO:0000313" key="12">
    <source>
        <dbReference type="EMBL" id="SEU18823.1"/>
    </source>
</evidence>
<keyword evidence="5" id="KW-0547">Nucleotide-binding</keyword>
<dbReference type="InterPro" id="IPR017871">
    <property type="entry name" value="ABC_transporter-like_CS"/>
</dbReference>
<dbReference type="SUPFAM" id="SSF90123">
    <property type="entry name" value="ABC transporter transmembrane region"/>
    <property type="match status" value="1"/>
</dbReference>
<dbReference type="SUPFAM" id="SSF52540">
    <property type="entry name" value="P-loop containing nucleoside triphosphate hydrolases"/>
    <property type="match status" value="1"/>
</dbReference>
<dbReference type="Gene3D" id="1.20.1560.10">
    <property type="entry name" value="ABC transporter type 1, transmembrane domain"/>
    <property type="match status" value="1"/>
</dbReference>
<dbReference type="AlphaFoldDB" id="A0A1I0K4S3"/>
<evidence type="ECO:0000256" key="8">
    <source>
        <dbReference type="ARBA" id="ARBA00023136"/>
    </source>
</evidence>
<feature type="domain" description="ABC transporter" evidence="10">
    <location>
        <begin position="334"/>
        <end position="568"/>
    </location>
</feature>
<dbReference type="GO" id="GO:0016887">
    <property type="term" value="F:ATP hydrolysis activity"/>
    <property type="evidence" value="ECO:0007669"/>
    <property type="project" value="InterPro"/>
</dbReference>
<dbReference type="InterPro" id="IPR003593">
    <property type="entry name" value="AAA+_ATPase"/>
</dbReference>
<feature type="transmembrane region" description="Helical" evidence="9">
    <location>
        <begin position="52"/>
        <end position="78"/>
    </location>
</feature>
<dbReference type="STRING" id="460384.SAMN05216313_14813"/>
<comment type="subcellular location">
    <subcellularLocation>
        <location evidence="1">Cell membrane</location>
        <topology evidence="1">Multi-pass membrane protein</topology>
    </subcellularLocation>
</comment>
<dbReference type="FunFam" id="3.40.50.300:FF:000854">
    <property type="entry name" value="Multidrug ABC transporter ATP-binding protein"/>
    <property type="match status" value="1"/>
</dbReference>
<evidence type="ECO:0000256" key="6">
    <source>
        <dbReference type="ARBA" id="ARBA00022840"/>
    </source>
</evidence>
<keyword evidence="7 9" id="KW-1133">Transmembrane helix</keyword>
<dbReference type="Pfam" id="PF00664">
    <property type="entry name" value="ABC_membrane"/>
    <property type="match status" value="1"/>
</dbReference>
<dbReference type="RefSeq" id="WP_092371275.1">
    <property type="nucleotide sequence ID" value="NZ_DAINWJ010000222.1"/>
</dbReference>
<dbReference type="SMART" id="SM00382">
    <property type="entry name" value="AAA"/>
    <property type="match status" value="1"/>
</dbReference>
<feature type="transmembrane region" description="Helical" evidence="9">
    <location>
        <begin position="127"/>
        <end position="151"/>
    </location>
</feature>
<dbReference type="Gene3D" id="3.40.50.300">
    <property type="entry name" value="P-loop containing nucleotide triphosphate hydrolases"/>
    <property type="match status" value="1"/>
</dbReference>
<dbReference type="GO" id="GO:0005524">
    <property type="term" value="F:ATP binding"/>
    <property type="evidence" value="ECO:0007669"/>
    <property type="project" value="UniProtKB-KW"/>
</dbReference>
<dbReference type="CDD" id="cd18548">
    <property type="entry name" value="ABC_6TM_Tm287_like"/>
    <property type="match status" value="1"/>
</dbReference>
<dbReference type="GO" id="GO:0005886">
    <property type="term" value="C:plasma membrane"/>
    <property type="evidence" value="ECO:0007669"/>
    <property type="project" value="UniProtKB-SubCell"/>
</dbReference>
<evidence type="ECO:0000259" key="11">
    <source>
        <dbReference type="PROSITE" id="PS50929"/>
    </source>
</evidence>
<keyword evidence="8 9" id="KW-0472">Membrane</keyword>
<dbReference type="Pfam" id="PF00005">
    <property type="entry name" value="ABC_tran"/>
    <property type="match status" value="1"/>
</dbReference>
<dbReference type="InterPro" id="IPR036640">
    <property type="entry name" value="ABC1_TM_sf"/>
</dbReference>